<dbReference type="CDD" id="cd16029">
    <property type="entry name" value="4-S"/>
    <property type="match status" value="1"/>
</dbReference>
<dbReference type="PANTHER" id="PTHR42693:SF33">
    <property type="entry name" value="ARYLSULFATASE"/>
    <property type="match status" value="1"/>
</dbReference>
<protein>
    <recommendedName>
        <fullName evidence="5">Sulfatase N-terminal domain-containing protein</fullName>
    </recommendedName>
</protein>
<sequence length="360" mass="40410">MKKTIPFLLQILVAGSLSANAEIQKPNIVVILADDMHWHHPGFNGGPVSTPNLDRLARKGTRMTQFYVHAVCSPTRAAFLTGRYPFRNGMEERSHGNDVAGMLTDERTLAEALQGAGYFTAIIGKWHLGNWYKRHLPMQRGFDYQYGLYGALIGYYTKCRERYYDWHRNEQVLREDGYSTELIGREFAKVVKAHNFDKPFFAYVPFNAVHGPDEAPPELLKKYRTLVEQRPGKQSPSKKEFDAKKYAMLESMDQAVGTMITALEERGVLDNTLLVFFNDNGGRKSNPPFRGGKGDTLEGGVRVPCIFHWPENVPANQSVDGIMHVVDLYPTLLGIGGGSLKQKLPIDGVDMWKTITGGKA</sequence>
<dbReference type="GO" id="GO:0004065">
    <property type="term" value="F:arylsulfatase activity"/>
    <property type="evidence" value="ECO:0007669"/>
    <property type="project" value="TreeGrafter"/>
</dbReference>
<dbReference type="Gene3D" id="3.40.720.10">
    <property type="entry name" value="Alkaline Phosphatase, subunit A"/>
    <property type="match status" value="1"/>
</dbReference>
<reference evidence="6" key="1">
    <citation type="submission" date="2018-05" db="EMBL/GenBank/DDBJ databases">
        <authorList>
            <person name="Lanie J.A."/>
            <person name="Ng W.-L."/>
            <person name="Kazmierczak K.M."/>
            <person name="Andrzejewski T.M."/>
            <person name="Davidsen T.M."/>
            <person name="Wayne K.J."/>
            <person name="Tettelin H."/>
            <person name="Glass J.I."/>
            <person name="Rusch D."/>
            <person name="Podicherti R."/>
            <person name="Tsui H.-C.T."/>
            <person name="Winkler M.E."/>
        </authorList>
    </citation>
    <scope>NUCLEOTIDE SEQUENCE</scope>
</reference>
<feature type="non-terminal residue" evidence="6">
    <location>
        <position position="360"/>
    </location>
</feature>
<keyword evidence="4" id="KW-0106">Calcium</keyword>
<dbReference type="EMBL" id="UINC01090041">
    <property type="protein sequence ID" value="SVC41634.1"/>
    <property type="molecule type" value="Genomic_DNA"/>
</dbReference>
<evidence type="ECO:0000256" key="3">
    <source>
        <dbReference type="ARBA" id="ARBA00022801"/>
    </source>
</evidence>
<feature type="domain" description="Sulfatase N-terminal" evidence="5">
    <location>
        <begin position="26"/>
        <end position="336"/>
    </location>
</feature>
<evidence type="ECO:0000256" key="2">
    <source>
        <dbReference type="ARBA" id="ARBA00022723"/>
    </source>
</evidence>
<dbReference type="Pfam" id="PF00884">
    <property type="entry name" value="Sulfatase"/>
    <property type="match status" value="1"/>
</dbReference>
<evidence type="ECO:0000259" key="5">
    <source>
        <dbReference type="Pfam" id="PF00884"/>
    </source>
</evidence>
<dbReference type="InterPro" id="IPR024607">
    <property type="entry name" value="Sulfatase_CS"/>
</dbReference>
<keyword evidence="2" id="KW-0479">Metal-binding</keyword>
<proteinExistence type="inferred from homology"/>
<dbReference type="InterPro" id="IPR050738">
    <property type="entry name" value="Sulfatase"/>
</dbReference>
<organism evidence="6">
    <name type="scientific">marine metagenome</name>
    <dbReference type="NCBI Taxonomy" id="408172"/>
    <lineage>
        <taxon>unclassified sequences</taxon>
        <taxon>metagenomes</taxon>
        <taxon>ecological metagenomes</taxon>
    </lineage>
</organism>
<dbReference type="PROSITE" id="PS00523">
    <property type="entry name" value="SULFATASE_1"/>
    <property type="match status" value="1"/>
</dbReference>
<name>A0A382LY03_9ZZZZ</name>
<dbReference type="PROSITE" id="PS00149">
    <property type="entry name" value="SULFATASE_2"/>
    <property type="match status" value="1"/>
</dbReference>
<accession>A0A382LY03</accession>
<dbReference type="InterPro" id="IPR000917">
    <property type="entry name" value="Sulfatase_N"/>
</dbReference>
<keyword evidence="3" id="KW-0378">Hydrolase</keyword>
<evidence type="ECO:0000256" key="4">
    <source>
        <dbReference type="ARBA" id="ARBA00022837"/>
    </source>
</evidence>
<gene>
    <name evidence="6" type="ORF">METZ01_LOCUS294488</name>
</gene>
<dbReference type="GO" id="GO:0046872">
    <property type="term" value="F:metal ion binding"/>
    <property type="evidence" value="ECO:0007669"/>
    <property type="project" value="UniProtKB-KW"/>
</dbReference>
<comment type="similarity">
    <text evidence="1">Belongs to the sulfatase family.</text>
</comment>
<dbReference type="PANTHER" id="PTHR42693">
    <property type="entry name" value="ARYLSULFATASE FAMILY MEMBER"/>
    <property type="match status" value="1"/>
</dbReference>
<evidence type="ECO:0000313" key="6">
    <source>
        <dbReference type="EMBL" id="SVC41634.1"/>
    </source>
</evidence>
<dbReference type="AlphaFoldDB" id="A0A382LY03"/>
<evidence type="ECO:0000256" key="1">
    <source>
        <dbReference type="ARBA" id="ARBA00008779"/>
    </source>
</evidence>
<dbReference type="SUPFAM" id="SSF53649">
    <property type="entry name" value="Alkaline phosphatase-like"/>
    <property type="match status" value="1"/>
</dbReference>
<dbReference type="InterPro" id="IPR017850">
    <property type="entry name" value="Alkaline_phosphatase_core_sf"/>
</dbReference>